<dbReference type="Proteomes" id="UP000188318">
    <property type="component" value="Unassembled WGS sequence"/>
</dbReference>
<protein>
    <recommendedName>
        <fullName evidence="4">YggU family protein</fullName>
    </recommendedName>
</protein>
<dbReference type="Pfam" id="PF02594">
    <property type="entry name" value="DUF167"/>
    <property type="match status" value="1"/>
</dbReference>
<dbReference type="InterPro" id="IPR036591">
    <property type="entry name" value="YggU-like_sf"/>
</dbReference>
<dbReference type="NCBIfam" id="TIGR00251">
    <property type="entry name" value="DUF167 family protein"/>
    <property type="match status" value="1"/>
</dbReference>
<comment type="similarity">
    <text evidence="1">Belongs to the UPF0235 family.</text>
</comment>
<dbReference type="PANTHER" id="PTHR13420:SF7">
    <property type="entry name" value="UPF0235 PROTEIN C15ORF40"/>
    <property type="match status" value="1"/>
</dbReference>
<dbReference type="STRING" id="602072.A0A1R3RCG3"/>
<proteinExistence type="inferred from homology"/>
<dbReference type="GO" id="GO:0005737">
    <property type="term" value="C:cytoplasm"/>
    <property type="evidence" value="ECO:0007669"/>
    <property type="project" value="TreeGrafter"/>
</dbReference>
<name>A0A1R3RCG3_ASPC5</name>
<dbReference type="AlphaFoldDB" id="A0A1R3RCG3"/>
<dbReference type="PANTHER" id="PTHR13420">
    <property type="entry name" value="UPF0235 PROTEIN C15ORF40"/>
    <property type="match status" value="1"/>
</dbReference>
<dbReference type="VEuPathDB" id="FungiDB:ASPCADRAFT_408768"/>
<dbReference type="InterPro" id="IPR003746">
    <property type="entry name" value="DUF167"/>
</dbReference>
<sequence>MSNPCPLLRLIQTVTTKSQNKASLHPKRYNLQVSCHVKPDASSNREGITAIGTDRVDVCVAAVPRKGEANAAVSRVLAQVFQVPKSNVEVIRGLKSREKTLTITNLDIGSQSEDEFLQQARGKLEAAIVQK</sequence>
<organism evidence="2 3">
    <name type="scientific">Aspergillus carbonarius (strain ITEM 5010)</name>
    <dbReference type="NCBI Taxonomy" id="602072"/>
    <lineage>
        <taxon>Eukaryota</taxon>
        <taxon>Fungi</taxon>
        <taxon>Dikarya</taxon>
        <taxon>Ascomycota</taxon>
        <taxon>Pezizomycotina</taxon>
        <taxon>Eurotiomycetes</taxon>
        <taxon>Eurotiomycetidae</taxon>
        <taxon>Eurotiales</taxon>
        <taxon>Aspergillaceae</taxon>
        <taxon>Aspergillus</taxon>
        <taxon>Aspergillus subgen. Circumdati</taxon>
    </lineage>
</organism>
<dbReference type="Gene3D" id="3.30.1200.10">
    <property type="entry name" value="YggU-like"/>
    <property type="match status" value="1"/>
</dbReference>
<evidence type="ECO:0000313" key="2">
    <source>
        <dbReference type="EMBL" id="OOF92176.1"/>
    </source>
</evidence>
<evidence type="ECO:0000256" key="1">
    <source>
        <dbReference type="ARBA" id="ARBA00010364"/>
    </source>
</evidence>
<keyword evidence="3" id="KW-1185">Reference proteome</keyword>
<accession>A0A1R3RCG3</accession>
<dbReference type="SMART" id="SM01152">
    <property type="entry name" value="DUF167"/>
    <property type="match status" value="1"/>
</dbReference>
<evidence type="ECO:0008006" key="4">
    <source>
        <dbReference type="Google" id="ProtNLM"/>
    </source>
</evidence>
<dbReference type="EMBL" id="KV907508">
    <property type="protein sequence ID" value="OOF92176.1"/>
    <property type="molecule type" value="Genomic_DNA"/>
</dbReference>
<dbReference type="OMA" id="QIACHVK"/>
<dbReference type="SUPFAM" id="SSF69786">
    <property type="entry name" value="YggU-like"/>
    <property type="match status" value="1"/>
</dbReference>
<reference evidence="3" key="1">
    <citation type="journal article" date="2017" name="Genome Biol.">
        <title>Comparative genomics reveals high biological diversity and specific adaptations in the industrially and medically important fungal genus Aspergillus.</title>
        <authorList>
            <person name="de Vries R.P."/>
            <person name="Riley R."/>
            <person name="Wiebenga A."/>
            <person name="Aguilar-Osorio G."/>
            <person name="Amillis S."/>
            <person name="Uchima C.A."/>
            <person name="Anderluh G."/>
            <person name="Asadollahi M."/>
            <person name="Askin M."/>
            <person name="Barry K."/>
            <person name="Battaglia E."/>
            <person name="Bayram O."/>
            <person name="Benocci T."/>
            <person name="Braus-Stromeyer S.A."/>
            <person name="Caldana C."/>
            <person name="Canovas D."/>
            <person name="Cerqueira G.C."/>
            <person name="Chen F."/>
            <person name="Chen W."/>
            <person name="Choi C."/>
            <person name="Clum A."/>
            <person name="Dos Santos R.A."/>
            <person name="Damasio A.R."/>
            <person name="Diallinas G."/>
            <person name="Emri T."/>
            <person name="Fekete E."/>
            <person name="Flipphi M."/>
            <person name="Freyberg S."/>
            <person name="Gallo A."/>
            <person name="Gournas C."/>
            <person name="Habgood R."/>
            <person name="Hainaut M."/>
            <person name="Harispe M.L."/>
            <person name="Henrissat B."/>
            <person name="Hilden K.S."/>
            <person name="Hope R."/>
            <person name="Hossain A."/>
            <person name="Karabika E."/>
            <person name="Karaffa L."/>
            <person name="Karanyi Z."/>
            <person name="Krasevec N."/>
            <person name="Kuo A."/>
            <person name="Kusch H."/>
            <person name="LaButti K."/>
            <person name="Lagendijk E.L."/>
            <person name="Lapidus A."/>
            <person name="Levasseur A."/>
            <person name="Lindquist E."/>
            <person name="Lipzen A."/>
            <person name="Logrieco A.F."/>
            <person name="MacCabe A."/>
            <person name="Maekelae M.R."/>
            <person name="Malavazi I."/>
            <person name="Melin P."/>
            <person name="Meyer V."/>
            <person name="Mielnichuk N."/>
            <person name="Miskei M."/>
            <person name="Molnar A.P."/>
            <person name="Mule G."/>
            <person name="Ngan C.Y."/>
            <person name="Orejas M."/>
            <person name="Orosz E."/>
            <person name="Ouedraogo J.P."/>
            <person name="Overkamp K.M."/>
            <person name="Park H.-S."/>
            <person name="Perrone G."/>
            <person name="Piumi F."/>
            <person name="Punt P.J."/>
            <person name="Ram A.F."/>
            <person name="Ramon A."/>
            <person name="Rauscher S."/>
            <person name="Record E."/>
            <person name="Riano-Pachon D.M."/>
            <person name="Robert V."/>
            <person name="Roehrig J."/>
            <person name="Ruller R."/>
            <person name="Salamov A."/>
            <person name="Salih N.S."/>
            <person name="Samson R.A."/>
            <person name="Sandor E."/>
            <person name="Sanguinetti M."/>
            <person name="Schuetze T."/>
            <person name="Sepcic K."/>
            <person name="Shelest E."/>
            <person name="Sherlock G."/>
            <person name="Sophianopoulou V."/>
            <person name="Squina F.M."/>
            <person name="Sun H."/>
            <person name="Susca A."/>
            <person name="Todd R.B."/>
            <person name="Tsang A."/>
            <person name="Unkles S.E."/>
            <person name="van de Wiele N."/>
            <person name="van Rossen-Uffink D."/>
            <person name="Oliveira J.V."/>
            <person name="Vesth T.C."/>
            <person name="Visser J."/>
            <person name="Yu J.-H."/>
            <person name="Zhou M."/>
            <person name="Andersen M.R."/>
            <person name="Archer D.B."/>
            <person name="Baker S.E."/>
            <person name="Benoit I."/>
            <person name="Brakhage A.A."/>
            <person name="Braus G.H."/>
            <person name="Fischer R."/>
            <person name="Frisvad J.C."/>
            <person name="Goldman G.H."/>
            <person name="Houbraken J."/>
            <person name="Oakley B."/>
            <person name="Pocsi I."/>
            <person name="Scazzocchio C."/>
            <person name="Seiboth B."/>
            <person name="vanKuyk P.A."/>
            <person name="Wortman J."/>
            <person name="Dyer P.S."/>
            <person name="Grigoriev I.V."/>
        </authorList>
    </citation>
    <scope>NUCLEOTIDE SEQUENCE [LARGE SCALE GENOMIC DNA]</scope>
    <source>
        <strain evidence="3">ITEM 5010</strain>
    </source>
</reference>
<evidence type="ECO:0000313" key="3">
    <source>
        <dbReference type="Proteomes" id="UP000188318"/>
    </source>
</evidence>
<dbReference type="HAMAP" id="MF_00634">
    <property type="entry name" value="UPF0235"/>
    <property type="match status" value="1"/>
</dbReference>
<dbReference type="OrthoDB" id="244097at2759"/>
<gene>
    <name evidence="2" type="ORF">ASPCADRAFT_408768</name>
</gene>